<protein>
    <submittedName>
        <fullName evidence="1">Uncharacterized protein</fullName>
    </submittedName>
</protein>
<accession>A0A2P2PKH2</accession>
<name>A0A2P2PKH2_RHIMU</name>
<proteinExistence type="predicted"/>
<organism evidence="1">
    <name type="scientific">Rhizophora mucronata</name>
    <name type="common">Asiatic mangrove</name>
    <dbReference type="NCBI Taxonomy" id="61149"/>
    <lineage>
        <taxon>Eukaryota</taxon>
        <taxon>Viridiplantae</taxon>
        <taxon>Streptophyta</taxon>
        <taxon>Embryophyta</taxon>
        <taxon>Tracheophyta</taxon>
        <taxon>Spermatophyta</taxon>
        <taxon>Magnoliopsida</taxon>
        <taxon>eudicotyledons</taxon>
        <taxon>Gunneridae</taxon>
        <taxon>Pentapetalae</taxon>
        <taxon>rosids</taxon>
        <taxon>fabids</taxon>
        <taxon>Malpighiales</taxon>
        <taxon>Rhizophoraceae</taxon>
        <taxon>Rhizophora</taxon>
    </lineage>
</organism>
<dbReference type="AlphaFoldDB" id="A0A2P2PKH2"/>
<dbReference type="EMBL" id="GGEC01074655">
    <property type="protein sequence ID" value="MBX55139.1"/>
    <property type="molecule type" value="Transcribed_RNA"/>
</dbReference>
<sequence>MLTYAYQHFLLGGGFQHLCFKQKKKGLIFDTLPVQ</sequence>
<reference evidence="1" key="1">
    <citation type="submission" date="2018-02" db="EMBL/GenBank/DDBJ databases">
        <title>Rhizophora mucronata_Transcriptome.</title>
        <authorList>
            <person name="Meera S.P."/>
            <person name="Sreeshan A."/>
            <person name="Augustine A."/>
        </authorList>
    </citation>
    <scope>NUCLEOTIDE SEQUENCE</scope>
    <source>
        <tissue evidence="1">Leaf</tissue>
    </source>
</reference>
<evidence type="ECO:0000313" key="1">
    <source>
        <dbReference type="EMBL" id="MBX55139.1"/>
    </source>
</evidence>